<dbReference type="Pfam" id="PF06532">
    <property type="entry name" value="NrsF"/>
    <property type="match status" value="1"/>
</dbReference>
<feature type="transmembrane region" description="Helical" evidence="1">
    <location>
        <begin position="92"/>
        <end position="112"/>
    </location>
</feature>
<feature type="transmembrane region" description="Helical" evidence="1">
    <location>
        <begin position="124"/>
        <end position="146"/>
    </location>
</feature>
<keyword evidence="1" id="KW-0472">Membrane</keyword>
<feature type="transmembrane region" description="Helical" evidence="1">
    <location>
        <begin position="63"/>
        <end position="80"/>
    </location>
</feature>
<feature type="transmembrane region" description="Helical" evidence="1">
    <location>
        <begin position="21"/>
        <end position="43"/>
    </location>
</feature>
<organism evidence="2 3">
    <name type="scientific">Hyphomicrobium album</name>
    <dbReference type="NCBI Taxonomy" id="2665159"/>
    <lineage>
        <taxon>Bacteria</taxon>
        <taxon>Pseudomonadati</taxon>
        <taxon>Pseudomonadota</taxon>
        <taxon>Alphaproteobacteria</taxon>
        <taxon>Hyphomicrobiales</taxon>
        <taxon>Hyphomicrobiaceae</taxon>
        <taxon>Hyphomicrobium</taxon>
    </lineage>
</organism>
<evidence type="ECO:0000313" key="3">
    <source>
        <dbReference type="Proteomes" id="UP000440694"/>
    </source>
</evidence>
<comment type="caution">
    <text evidence="2">The sequence shown here is derived from an EMBL/GenBank/DDBJ whole genome shotgun (WGS) entry which is preliminary data.</text>
</comment>
<evidence type="ECO:0000256" key="1">
    <source>
        <dbReference type="SAM" id="Phobius"/>
    </source>
</evidence>
<proteinExistence type="predicted"/>
<protein>
    <submittedName>
        <fullName evidence="2">DUF1109 family protein</fullName>
    </submittedName>
</protein>
<keyword evidence="3" id="KW-1185">Reference proteome</keyword>
<feature type="transmembrane region" description="Helical" evidence="1">
    <location>
        <begin position="158"/>
        <end position="176"/>
    </location>
</feature>
<feature type="transmembrane region" description="Helical" evidence="1">
    <location>
        <begin position="188"/>
        <end position="210"/>
    </location>
</feature>
<accession>A0A6I3KGI5</accession>
<dbReference type="RefSeq" id="WP_154738528.1">
    <property type="nucleotide sequence ID" value="NZ_WMBQ01000001.1"/>
</dbReference>
<dbReference type="AlphaFoldDB" id="A0A6I3KGI5"/>
<dbReference type="Proteomes" id="UP000440694">
    <property type="component" value="Unassembled WGS sequence"/>
</dbReference>
<keyword evidence="1" id="KW-0812">Transmembrane</keyword>
<keyword evidence="1" id="KW-1133">Transmembrane helix</keyword>
<dbReference type="InterPro" id="IPR009495">
    <property type="entry name" value="NrsF"/>
</dbReference>
<reference evidence="2 3" key="1">
    <citation type="submission" date="2019-11" db="EMBL/GenBank/DDBJ databases">
        <title>Identification of a novel strain.</title>
        <authorList>
            <person name="Xu Q."/>
            <person name="Wang G."/>
        </authorList>
    </citation>
    <scope>NUCLEOTIDE SEQUENCE [LARGE SCALE GENOMIC DNA]</scope>
    <source>
        <strain evidence="3">xq</strain>
    </source>
</reference>
<name>A0A6I3KGI5_9HYPH</name>
<dbReference type="EMBL" id="WMBQ01000001">
    <property type="protein sequence ID" value="MTD94054.1"/>
    <property type="molecule type" value="Genomic_DNA"/>
</dbReference>
<gene>
    <name evidence="2" type="ORF">GIW81_06850</name>
</gene>
<evidence type="ECO:0000313" key="2">
    <source>
        <dbReference type="EMBL" id="MTD94054.1"/>
    </source>
</evidence>
<sequence length="212" mass="22505">MKTDDLINAIAADAETGRAPIARTVWIGVGVGVVVTALLYLSLLPVRPDLMSAMGEWHFLLKWAFSLTLLGTALALMLRLARPQSIPGLDWLLLFGAPLVLTLGVVTEMFAIPSSTWFDTMVGTNAWGCIVYVPILAALPLIAMLLVMRQGATTHPALAGAVAGLVAAGIAATFYATHCQNDSPMFLAAWYVLATLFVAAVGAALGTRLLRW</sequence>